<keyword evidence="9" id="KW-1185">Reference proteome</keyword>
<evidence type="ECO:0000313" key="8">
    <source>
        <dbReference type="EMBL" id="MFC6870167.1"/>
    </source>
</evidence>
<evidence type="ECO:0000256" key="1">
    <source>
        <dbReference type="ARBA" id="ARBA00001927"/>
    </source>
</evidence>
<keyword evidence="2" id="KW-0813">Transport</keyword>
<gene>
    <name evidence="8" type="ORF">ACFQGD_23790</name>
</gene>
<dbReference type="Proteomes" id="UP001596337">
    <property type="component" value="Unassembled WGS sequence"/>
</dbReference>
<dbReference type="SUPFAM" id="SSF54862">
    <property type="entry name" value="4Fe-4S ferredoxins"/>
    <property type="match status" value="1"/>
</dbReference>
<evidence type="ECO:0000256" key="7">
    <source>
        <dbReference type="ARBA" id="ARBA00023291"/>
    </source>
</evidence>
<keyword evidence="3" id="KW-0479">Metal-binding</keyword>
<evidence type="ECO:0000256" key="2">
    <source>
        <dbReference type="ARBA" id="ARBA00022448"/>
    </source>
</evidence>
<dbReference type="PANTHER" id="PTHR36923">
    <property type="entry name" value="FERREDOXIN"/>
    <property type="match status" value="1"/>
</dbReference>
<reference evidence="9" key="1">
    <citation type="journal article" date="2019" name="Int. J. Syst. Evol. Microbiol.">
        <title>The Global Catalogue of Microorganisms (GCM) 10K type strain sequencing project: providing services to taxonomists for standard genome sequencing and annotation.</title>
        <authorList>
            <consortium name="The Broad Institute Genomics Platform"/>
            <consortium name="The Broad Institute Genome Sequencing Center for Infectious Disease"/>
            <person name="Wu L."/>
            <person name="Ma J."/>
        </authorList>
    </citation>
    <scope>NUCLEOTIDE SEQUENCE [LARGE SCALE GENOMIC DNA]</scope>
    <source>
        <strain evidence="9">KCTC 32255</strain>
    </source>
</reference>
<keyword evidence="7" id="KW-0003">3Fe-4S</keyword>
<protein>
    <submittedName>
        <fullName evidence="8">Ferredoxin</fullName>
    </submittedName>
</protein>
<dbReference type="InterPro" id="IPR051269">
    <property type="entry name" value="Fe-S_cluster_ET"/>
</dbReference>
<name>A0ABW2C6L9_9PSEU</name>
<comment type="caution">
    <text evidence="8">The sequence shown here is derived from an EMBL/GenBank/DDBJ whole genome shotgun (WGS) entry which is preliminary data.</text>
</comment>
<evidence type="ECO:0000256" key="6">
    <source>
        <dbReference type="ARBA" id="ARBA00023014"/>
    </source>
</evidence>
<evidence type="ECO:0000256" key="3">
    <source>
        <dbReference type="ARBA" id="ARBA00022723"/>
    </source>
</evidence>
<sequence>MRVTLNIAKCESFASCVVAAPEVFDLDEEENVAVLLDESPPEEMRSAVEEAVRSCPVQAIALSD</sequence>
<keyword evidence="4" id="KW-0249">Electron transport</keyword>
<evidence type="ECO:0000256" key="5">
    <source>
        <dbReference type="ARBA" id="ARBA00023004"/>
    </source>
</evidence>
<evidence type="ECO:0000256" key="4">
    <source>
        <dbReference type="ARBA" id="ARBA00022982"/>
    </source>
</evidence>
<dbReference type="PANTHER" id="PTHR36923:SF3">
    <property type="entry name" value="FERREDOXIN"/>
    <property type="match status" value="1"/>
</dbReference>
<dbReference type="Pfam" id="PF13459">
    <property type="entry name" value="Fer4_15"/>
    <property type="match status" value="1"/>
</dbReference>
<dbReference type="EMBL" id="JBHSXX010000001">
    <property type="protein sequence ID" value="MFC6870167.1"/>
    <property type="molecule type" value="Genomic_DNA"/>
</dbReference>
<keyword evidence="5" id="KW-0408">Iron</keyword>
<accession>A0ABW2C6L9</accession>
<keyword evidence="6" id="KW-0411">Iron-sulfur</keyword>
<organism evidence="8 9">
    <name type="scientific">Haloechinothrix salitolerans</name>
    <dbReference type="NCBI Taxonomy" id="926830"/>
    <lineage>
        <taxon>Bacteria</taxon>
        <taxon>Bacillati</taxon>
        <taxon>Actinomycetota</taxon>
        <taxon>Actinomycetes</taxon>
        <taxon>Pseudonocardiales</taxon>
        <taxon>Pseudonocardiaceae</taxon>
        <taxon>Haloechinothrix</taxon>
    </lineage>
</organism>
<dbReference type="Gene3D" id="3.30.70.20">
    <property type="match status" value="1"/>
</dbReference>
<evidence type="ECO:0000313" key="9">
    <source>
        <dbReference type="Proteomes" id="UP001596337"/>
    </source>
</evidence>
<comment type="cofactor">
    <cofactor evidence="1">
        <name>[3Fe-4S] cluster</name>
        <dbReference type="ChEBI" id="CHEBI:21137"/>
    </cofactor>
</comment>
<dbReference type="RefSeq" id="WP_345399229.1">
    <property type="nucleotide sequence ID" value="NZ_BAABLA010000084.1"/>
</dbReference>
<proteinExistence type="predicted"/>